<dbReference type="RefSeq" id="WP_076448935.1">
    <property type="nucleotide sequence ID" value="NZ_FTOQ01000009.1"/>
</dbReference>
<dbReference type="AlphaFoldDB" id="A0A1N7NPI2"/>
<evidence type="ECO:0000313" key="2">
    <source>
        <dbReference type="Proteomes" id="UP000186684"/>
    </source>
</evidence>
<dbReference type="Proteomes" id="UP000186684">
    <property type="component" value="Unassembled WGS sequence"/>
</dbReference>
<protein>
    <submittedName>
        <fullName evidence="1">Uncharacterized protein</fullName>
    </submittedName>
</protein>
<evidence type="ECO:0000313" key="1">
    <source>
        <dbReference type="EMBL" id="SIT00226.1"/>
    </source>
</evidence>
<reference evidence="2" key="1">
    <citation type="submission" date="2017-01" db="EMBL/GenBank/DDBJ databases">
        <authorList>
            <person name="Varghese N."/>
            <person name="Submissions S."/>
        </authorList>
    </citation>
    <scope>NUCLEOTIDE SEQUENCE [LARGE SCALE GENOMIC DNA]</scope>
    <source>
        <strain evidence="2">DSM 29430</strain>
    </source>
</reference>
<dbReference type="EMBL" id="FTOQ01000009">
    <property type="protein sequence ID" value="SIT00226.1"/>
    <property type="molecule type" value="Genomic_DNA"/>
</dbReference>
<sequence>MRIPAFTEDENFGKLTVVTKFEPPKEWAEAVEALADEVGRMQQEIVALRRYVAANRQAIRRLMDVYNEHWTLFRVAEIHSIRDLAQLKGNERRSALAKMNKSEHWPDEQARQLTPEEFKEICEAAKIVTEDDET</sequence>
<name>A0A1N7NPI2_9RHOB</name>
<gene>
    <name evidence="1" type="ORF">SAMN05421759_10990</name>
</gene>
<accession>A0A1N7NPI2</accession>
<dbReference type="STRING" id="633194.SAMN05421759_10990"/>
<organism evidence="1 2">
    <name type="scientific">Roseivivax lentus</name>
    <dbReference type="NCBI Taxonomy" id="633194"/>
    <lineage>
        <taxon>Bacteria</taxon>
        <taxon>Pseudomonadati</taxon>
        <taxon>Pseudomonadota</taxon>
        <taxon>Alphaproteobacteria</taxon>
        <taxon>Rhodobacterales</taxon>
        <taxon>Roseobacteraceae</taxon>
        <taxon>Roseivivax</taxon>
    </lineage>
</organism>
<proteinExistence type="predicted"/>
<keyword evidence="2" id="KW-1185">Reference proteome</keyword>